<sequence length="369" mass="41158">MKKIKSLLISSKDVPSDTYGTGQRLLSIKIALEKLGECRVLWLAPQPQENIPATVDYTAPSGIPHNPERMYWIRRNLSFSNFRLYLPAIKEVEKIRETYQFDVAFCSFFAASVAAPHHFVPCILDADRLPMPETTLTRAIWPVTKYMMNRCGAKFKHVFVIRPDDRFILNKCNTTWLPCISATAKAQIDVQSDAKNILFVGSAGWQPNRDAITFLITQVLPRLRAINPELRIRLVGDGTEAYSGIDGVDAAGFVADIVQEYKQALVVMCPIWNKGGANVKLAEALQYGCAIVASTNAADGFRGIVTPGKDILVAENNEMMIEVLCNLIKNPVQLVKIKENARLLADSFLSQAYIDKIIKQIVSNVVEQQ</sequence>
<dbReference type="RefSeq" id="WP_226573096.1">
    <property type="nucleotide sequence ID" value="NZ_BLAY01000002.1"/>
</dbReference>
<comment type="caution">
    <text evidence="1">The sequence shown here is derived from an EMBL/GenBank/DDBJ whole genome shotgun (WGS) entry which is preliminary data.</text>
</comment>
<dbReference type="SUPFAM" id="SSF53756">
    <property type="entry name" value="UDP-Glycosyltransferase/glycogen phosphorylase"/>
    <property type="match status" value="1"/>
</dbReference>
<dbReference type="Pfam" id="PF13692">
    <property type="entry name" value="Glyco_trans_1_4"/>
    <property type="match status" value="1"/>
</dbReference>
<accession>A0AAV3X5A8</accession>
<protein>
    <submittedName>
        <fullName evidence="1">Glycosyl transferase group 1</fullName>
    </submittedName>
</protein>
<dbReference type="PANTHER" id="PTHR12526">
    <property type="entry name" value="GLYCOSYLTRANSFERASE"/>
    <property type="match status" value="1"/>
</dbReference>
<dbReference type="GO" id="GO:0016740">
    <property type="term" value="F:transferase activity"/>
    <property type="evidence" value="ECO:0007669"/>
    <property type="project" value="UniProtKB-KW"/>
</dbReference>
<reference evidence="1" key="1">
    <citation type="submission" date="2019-10" db="EMBL/GenBank/DDBJ databases">
        <title>Draft genome sequece of Microseira wollei NIES-4236.</title>
        <authorList>
            <person name="Yamaguchi H."/>
            <person name="Suzuki S."/>
            <person name="Kawachi M."/>
        </authorList>
    </citation>
    <scope>NUCLEOTIDE SEQUENCE</scope>
    <source>
        <strain evidence="1">NIES-4236</strain>
    </source>
</reference>
<dbReference type="EMBL" id="BLAY01000002">
    <property type="protein sequence ID" value="GET35504.1"/>
    <property type="molecule type" value="Genomic_DNA"/>
</dbReference>
<proteinExistence type="predicted"/>
<dbReference type="CDD" id="cd03801">
    <property type="entry name" value="GT4_PimA-like"/>
    <property type="match status" value="1"/>
</dbReference>
<keyword evidence="2" id="KW-1185">Reference proteome</keyword>
<gene>
    <name evidence="1" type="ORF">MiSe_02460</name>
</gene>
<dbReference type="AlphaFoldDB" id="A0AAV3X5A8"/>
<dbReference type="Gene3D" id="3.40.50.2000">
    <property type="entry name" value="Glycogen Phosphorylase B"/>
    <property type="match status" value="1"/>
</dbReference>
<evidence type="ECO:0000313" key="2">
    <source>
        <dbReference type="Proteomes" id="UP001050975"/>
    </source>
</evidence>
<keyword evidence="1" id="KW-0808">Transferase</keyword>
<evidence type="ECO:0000313" key="1">
    <source>
        <dbReference type="EMBL" id="GET35504.1"/>
    </source>
</evidence>
<organism evidence="1 2">
    <name type="scientific">Microseira wollei NIES-4236</name>
    <dbReference type="NCBI Taxonomy" id="2530354"/>
    <lineage>
        <taxon>Bacteria</taxon>
        <taxon>Bacillati</taxon>
        <taxon>Cyanobacteriota</taxon>
        <taxon>Cyanophyceae</taxon>
        <taxon>Oscillatoriophycideae</taxon>
        <taxon>Aerosakkonematales</taxon>
        <taxon>Aerosakkonemataceae</taxon>
        <taxon>Microseira</taxon>
    </lineage>
</organism>
<name>A0AAV3X5A8_9CYAN</name>
<dbReference type="Proteomes" id="UP001050975">
    <property type="component" value="Unassembled WGS sequence"/>
</dbReference>